<feature type="domain" description="PNPLA" evidence="2">
    <location>
        <begin position="10"/>
        <end position="336"/>
    </location>
</feature>
<name>A0A1E7ZD79_9ALTE</name>
<dbReference type="GO" id="GO:0006629">
    <property type="term" value="P:lipid metabolic process"/>
    <property type="evidence" value="ECO:0007669"/>
    <property type="project" value="UniProtKB-KW"/>
</dbReference>
<dbReference type="Pfam" id="PF01734">
    <property type="entry name" value="Patatin"/>
    <property type="match status" value="1"/>
</dbReference>
<protein>
    <recommendedName>
        <fullName evidence="2">PNPLA domain-containing protein</fullName>
    </recommendedName>
</protein>
<accession>A0A1E7ZD79</accession>
<organism evidence="3 4">
    <name type="scientific">Alteromonas confluentis</name>
    <dbReference type="NCBI Taxonomy" id="1656094"/>
    <lineage>
        <taxon>Bacteria</taxon>
        <taxon>Pseudomonadati</taxon>
        <taxon>Pseudomonadota</taxon>
        <taxon>Gammaproteobacteria</taxon>
        <taxon>Alteromonadales</taxon>
        <taxon>Alteromonadaceae</taxon>
        <taxon>Alteromonas/Salinimonas group</taxon>
        <taxon>Alteromonas</taxon>
    </lineage>
</organism>
<sequence>MGKTLKLGFAMGGGVSLGSFSGAALTESIKLALLYGTDKDGNPYENVVVDVFSGASAGAMSLGVMLRALAFPAKDTVVRQAAWEKLATDYEIDTASWTDKKRKEQLIDAELAQQKMNKIWTEEITLDKLLEPEEEGFPPLVKQAGILNKAAVTNIAKEYLFPDNGDSYNEQDKATHPVLADRVLYSCSISNLNPIIANVDAKYLKAVSDDEQPDLASADALTSKFHQEHRIFDINFGSVSNDKFSDTDIHPKRWVRFHWGGNIDNVAFDIRARKDWRHIVATAIASGAFPAAFEPVSLRRWQWEYPAGLWIDPSVSSYVYTYVDGGTFANSPVTEAFKLASHIDSISHLNDNAPFERRIIFVDPFVGEEVSYNLPHLKSFRDQKPLSLVSTFDGNDLLSLTSLDKLLPAGKSLLGAIHSQASSQHHHRNFQIANKLKMRNELRDMLAKGVVAKEQEFLDLRDKLGVLLSQFSNKALIPTLSASVANEIERLAREPGSLVSALEEHGKEIATSTWDVITGKGLEHVAMQAMLFSYIDLIADLEAKSRNSQLISIAPLDFDDNNEINKMIFLPGSPLAGFAGFMSELPSKYEVEVARYCSFIKLRESLLLPKTLAPAPVNTHPGEFTDKAAFDEEYKGGLKKLAYRVGELVSTSNFINLGWANDVVLTFIKSRIEKAIKELSYVNKKTEYEFRVRVDNKKFELDGKGVADNDRHPVMLSEDAKELYLICFAERDWAIDESETAALKWSGYYIENGELGIDFDSWASINDNDFVQIPMPSDKQLADAAKIANPIFYTKDVLKKDNKPSTHALNTFWELRNEVTPYTDLL</sequence>
<dbReference type="OrthoDB" id="1488362at2"/>
<keyword evidence="4" id="KW-1185">Reference proteome</keyword>
<dbReference type="EMBL" id="MDHN01000014">
    <property type="protein sequence ID" value="OFC71450.1"/>
    <property type="molecule type" value="Genomic_DNA"/>
</dbReference>
<dbReference type="STRING" id="1656094.BFC18_08220"/>
<dbReference type="InterPro" id="IPR002641">
    <property type="entry name" value="PNPLA_dom"/>
</dbReference>
<dbReference type="Gene3D" id="3.40.1090.10">
    <property type="entry name" value="Cytosolic phospholipase A2 catalytic domain"/>
    <property type="match status" value="1"/>
</dbReference>
<evidence type="ECO:0000259" key="2">
    <source>
        <dbReference type="Pfam" id="PF01734"/>
    </source>
</evidence>
<reference evidence="3 4" key="1">
    <citation type="submission" date="2016-08" db="EMBL/GenBank/DDBJ databases">
        <authorList>
            <person name="Seilhamer J.J."/>
        </authorList>
    </citation>
    <scope>NUCLEOTIDE SEQUENCE [LARGE SCALE GENOMIC DNA]</scope>
    <source>
        <strain evidence="3 4">KCTC 42603</strain>
    </source>
</reference>
<evidence type="ECO:0000313" key="3">
    <source>
        <dbReference type="EMBL" id="OFC71450.1"/>
    </source>
</evidence>
<evidence type="ECO:0000256" key="1">
    <source>
        <dbReference type="ARBA" id="ARBA00023098"/>
    </source>
</evidence>
<evidence type="ECO:0000313" key="4">
    <source>
        <dbReference type="Proteomes" id="UP000175691"/>
    </source>
</evidence>
<comment type="caution">
    <text evidence="3">The sequence shown here is derived from an EMBL/GenBank/DDBJ whole genome shotgun (WGS) entry which is preliminary data.</text>
</comment>
<gene>
    <name evidence="3" type="ORF">BFC18_08220</name>
</gene>
<dbReference type="Proteomes" id="UP000175691">
    <property type="component" value="Unassembled WGS sequence"/>
</dbReference>
<dbReference type="InterPro" id="IPR016035">
    <property type="entry name" value="Acyl_Trfase/lysoPLipase"/>
</dbReference>
<dbReference type="AlphaFoldDB" id="A0A1E7ZD79"/>
<keyword evidence="1" id="KW-0443">Lipid metabolism</keyword>
<dbReference type="SUPFAM" id="SSF52151">
    <property type="entry name" value="FabD/lysophospholipase-like"/>
    <property type="match status" value="1"/>
</dbReference>
<dbReference type="RefSeq" id="WP_070124693.1">
    <property type="nucleotide sequence ID" value="NZ_MDHN01000014.1"/>
</dbReference>
<proteinExistence type="predicted"/>